<sequence length="159" mass="18101">MSKSRTGQLKPCCTWCKDNRKDLRHTITVGQARREFCSENCLHEFKRVYLKTSTVYLPGFRVLAPAHPRSSMQMMRHKCKSTSQNLSSITKKQKESQENEKKTRRFVSSQVMEAARVSEAARGALKWQKTATVALLHIGASYTQSPAVGAWRLRKLLGT</sequence>
<dbReference type="AlphaFoldDB" id="A0A147BDC3"/>
<name>A0A147BDC3_IXORI</name>
<reference evidence="2" key="1">
    <citation type="journal article" date="2018" name="PLoS Negl. Trop. Dis.">
        <title>Sialome diversity of ticks revealed by RNAseq of single tick salivary glands.</title>
        <authorList>
            <person name="Perner J."/>
            <person name="Kropackova S."/>
            <person name="Kopacek P."/>
            <person name="Ribeiro J.M."/>
        </authorList>
    </citation>
    <scope>NUCLEOTIDE SEQUENCE</scope>
    <source>
        <strain evidence="2">Siblings of single egg batch collected in Ceske Budejovice</strain>
        <tissue evidence="2">Salivary glands</tissue>
    </source>
</reference>
<accession>A0A147BDC3</accession>
<proteinExistence type="predicted"/>
<evidence type="ECO:0000313" key="2">
    <source>
        <dbReference type="EMBL" id="JAR88759.1"/>
    </source>
</evidence>
<protein>
    <recommendedName>
        <fullName evidence="3">TRASH domain-containing protein</fullName>
    </recommendedName>
</protein>
<organism evidence="2">
    <name type="scientific">Ixodes ricinus</name>
    <name type="common">Common tick</name>
    <name type="synonym">Acarus ricinus</name>
    <dbReference type="NCBI Taxonomy" id="34613"/>
    <lineage>
        <taxon>Eukaryota</taxon>
        <taxon>Metazoa</taxon>
        <taxon>Ecdysozoa</taxon>
        <taxon>Arthropoda</taxon>
        <taxon>Chelicerata</taxon>
        <taxon>Arachnida</taxon>
        <taxon>Acari</taxon>
        <taxon>Parasitiformes</taxon>
        <taxon>Ixodida</taxon>
        <taxon>Ixodoidea</taxon>
        <taxon>Ixodidae</taxon>
        <taxon>Ixodinae</taxon>
        <taxon>Ixodes</taxon>
    </lineage>
</organism>
<evidence type="ECO:0000256" key="1">
    <source>
        <dbReference type="SAM" id="MobiDB-lite"/>
    </source>
</evidence>
<dbReference type="EMBL" id="GEGO01006645">
    <property type="protein sequence ID" value="JAR88759.1"/>
    <property type="molecule type" value="Transcribed_RNA"/>
</dbReference>
<evidence type="ECO:0008006" key="3">
    <source>
        <dbReference type="Google" id="ProtNLM"/>
    </source>
</evidence>
<feature type="compositionally biased region" description="Basic and acidic residues" evidence="1">
    <location>
        <begin position="92"/>
        <end position="101"/>
    </location>
</feature>
<feature type="compositionally biased region" description="Polar residues" evidence="1">
    <location>
        <begin position="81"/>
        <end position="90"/>
    </location>
</feature>
<feature type="region of interest" description="Disordered" evidence="1">
    <location>
        <begin position="78"/>
        <end position="104"/>
    </location>
</feature>